<dbReference type="InterPro" id="IPR008928">
    <property type="entry name" value="6-hairpin_glycosidase_sf"/>
</dbReference>
<dbReference type="SUPFAM" id="SSF110221">
    <property type="entry name" value="AbfB domain"/>
    <property type="match status" value="1"/>
</dbReference>
<feature type="signal peptide" evidence="1">
    <location>
        <begin position="1"/>
        <end position="23"/>
    </location>
</feature>
<reference evidence="4" key="1">
    <citation type="submission" date="2017-07" db="EMBL/GenBank/DDBJ databases">
        <title>Taro Niue Genome Assembly and Annotation.</title>
        <authorList>
            <person name="Atibalentja N."/>
            <person name="Keating K."/>
            <person name="Fields C.J."/>
        </authorList>
    </citation>
    <scope>NUCLEOTIDE SEQUENCE</scope>
    <source>
        <strain evidence="4">Niue_2</strain>
        <tissue evidence="4">Leaf</tissue>
    </source>
</reference>
<dbReference type="Gene3D" id="2.80.10.50">
    <property type="match status" value="1"/>
</dbReference>
<dbReference type="OrthoDB" id="5358475at2759"/>
<evidence type="ECO:0000256" key="1">
    <source>
        <dbReference type="SAM" id="SignalP"/>
    </source>
</evidence>
<dbReference type="Proteomes" id="UP000652761">
    <property type="component" value="Unassembled WGS sequence"/>
</dbReference>
<feature type="chain" id="PRO_5032365619" evidence="1">
    <location>
        <begin position="24"/>
        <end position="870"/>
    </location>
</feature>
<evidence type="ECO:0000313" key="4">
    <source>
        <dbReference type="EMBL" id="MQL90381.1"/>
    </source>
</evidence>
<sequence length="870" mass="96584">MEFWMLRETLVLACLLLSGHASAKECTNTGVSQSHTLRYELSTRKNSTSEAEMLPHHLHLNPTEESTWMGLIPRKVLRDNTKREEFDWAMLYRSMQSTEGDTAVGGDFLKEVSLHDVRLDPDSVQGQAQQTNLEYLLILDVDQLVWSFRKQSGLPTPGKPYGGWEGPEVELRGHFVGHYMSATAKMWASTHNDTLYQKMTLVVDALDACQKKIGTGYLSAFPTELFDRFEALQSVWAPYYTIHKIMAGLVDQYLYAGNSQALQMVVWMADYFGSRVKNVITKYTIERHYASLNEETGGMNDVLYKLYTITGDQKHLVLAHLFDKPCFLGMLAVQADSISGFHANTHIPVVIGAQRRYEITGDQIYKEIGTYFMDIINSSHSYATGGTSVSEFWSDPKRLADTLKTENQESCTTYNMLKVSRNLFRWTKEMGYADYYEKALTNSVLAIQRGTDPGIMIYMLPMGVGVSKARSYHSWGTKFNSFWCCYGTGIESFSKLGDSIYFEQDSSTPSLYIIQYISSSVNWKSGGIILNQKVEPVTSSDPYLQVTLTFSSNKSAAQSSELKLRIPFWTSSKDAKATSNDESMGIPAPGNFLTVTRQWTPSDKLTLRFPITLRTEPIQDDRPQYASVQAILFGPYVLAGLTKGDWGIKAWDTSAMSDWIVAVPSGYNSQLVTLTQDFDSGSLVLSNSNMSIAMEAVPSDGSDAAIHATFRAVLVDPPSNASGASPQGRDIRPESLVMLEPLDLPGMVLADEGPDGGLVVSPEAGPESTFRLLMGVDGKEGTVSLESASRPGCFVQGAEGYSSGKRVRVACREDASIHGGSPAASFTLRRGMRAYHRISFVARGAKRNFLLEPLFSLRDETYTVYFKFGA</sequence>
<dbReference type="GO" id="GO:0046556">
    <property type="term" value="F:alpha-L-arabinofuranosidase activity"/>
    <property type="evidence" value="ECO:0007669"/>
    <property type="project" value="InterPro"/>
</dbReference>
<evidence type="ECO:0000313" key="5">
    <source>
        <dbReference type="Proteomes" id="UP000652761"/>
    </source>
</evidence>
<protein>
    <submittedName>
        <fullName evidence="4">Uncharacterized protein</fullName>
    </submittedName>
</protein>
<comment type="caution">
    <text evidence="4">The sequence shown here is derived from an EMBL/GenBank/DDBJ whole genome shotgun (WGS) entry which is preliminary data.</text>
</comment>
<dbReference type="AlphaFoldDB" id="A0A843V2P6"/>
<name>A0A843V2P6_COLES</name>
<feature type="domain" description="Non-reducing end beta-L-arabinofuranosidase-like GH127 middle" evidence="3">
    <location>
        <begin position="511"/>
        <end position="611"/>
    </location>
</feature>
<keyword evidence="5" id="KW-1185">Reference proteome</keyword>
<dbReference type="Pfam" id="PF07944">
    <property type="entry name" value="Beta-AFase-like_GH127_cat"/>
    <property type="match status" value="1"/>
</dbReference>
<feature type="domain" description="Non-reducing end beta-L-arabinofuranosidase-like GH127 catalytic" evidence="2">
    <location>
        <begin position="116"/>
        <end position="498"/>
    </location>
</feature>
<dbReference type="InterPro" id="IPR036195">
    <property type="entry name" value="AbfB_ABD_sf"/>
</dbReference>
<evidence type="ECO:0000259" key="2">
    <source>
        <dbReference type="Pfam" id="PF07944"/>
    </source>
</evidence>
<proteinExistence type="predicted"/>
<dbReference type="PANTHER" id="PTHR31151">
    <property type="entry name" value="PROLINE-TRNA LIGASE (DUF1680)"/>
    <property type="match status" value="1"/>
</dbReference>
<dbReference type="EMBL" id="NMUH01001236">
    <property type="protein sequence ID" value="MQL90381.1"/>
    <property type="molecule type" value="Genomic_DNA"/>
</dbReference>
<dbReference type="PANTHER" id="PTHR31151:SF0">
    <property type="entry name" value="PROLINE-TRNA LIGASE (DUF1680)"/>
    <property type="match status" value="1"/>
</dbReference>
<dbReference type="InterPro" id="IPR012878">
    <property type="entry name" value="Beta-AFase-like_GH127_cat"/>
</dbReference>
<gene>
    <name evidence="4" type="ORF">Taro_022963</name>
</gene>
<keyword evidence="1" id="KW-0732">Signal</keyword>
<dbReference type="Pfam" id="PF20736">
    <property type="entry name" value="Glyco_hydro127M"/>
    <property type="match status" value="1"/>
</dbReference>
<evidence type="ECO:0000259" key="3">
    <source>
        <dbReference type="Pfam" id="PF20736"/>
    </source>
</evidence>
<accession>A0A843V2P6</accession>
<organism evidence="4 5">
    <name type="scientific">Colocasia esculenta</name>
    <name type="common">Wild taro</name>
    <name type="synonym">Arum esculentum</name>
    <dbReference type="NCBI Taxonomy" id="4460"/>
    <lineage>
        <taxon>Eukaryota</taxon>
        <taxon>Viridiplantae</taxon>
        <taxon>Streptophyta</taxon>
        <taxon>Embryophyta</taxon>
        <taxon>Tracheophyta</taxon>
        <taxon>Spermatophyta</taxon>
        <taxon>Magnoliopsida</taxon>
        <taxon>Liliopsida</taxon>
        <taxon>Araceae</taxon>
        <taxon>Aroideae</taxon>
        <taxon>Colocasieae</taxon>
        <taxon>Colocasia</taxon>
    </lineage>
</organism>
<dbReference type="GO" id="GO:0046373">
    <property type="term" value="P:L-arabinose metabolic process"/>
    <property type="evidence" value="ECO:0007669"/>
    <property type="project" value="InterPro"/>
</dbReference>
<dbReference type="SUPFAM" id="SSF48208">
    <property type="entry name" value="Six-hairpin glycosidases"/>
    <property type="match status" value="1"/>
</dbReference>
<dbReference type="InterPro" id="IPR049046">
    <property type="entry name" value="Beta-AFase-like_GH127_middle"/>
</dbReference>